<keyword evidence="3" id="KW-1185">Reference proteome</keyword>
<feature type="region of interest" description="Disordered" evidence="1">
    <location>
        <begin position="121"/>
        <end position="181"/>
    </location>
</feature>
<evidence type="ECO:0008006" key="4">
    <source>
        <dbReference type="Google" id="ProtNLM"/>
    </source>
</evidence>
<accession>A0AAV7NVI0</accession>
<feature type="compositionally biased region" description="Basic and acidic residues" evidence="1">
    <location>
        <begin position="148"/>
        <end position="164"/>
    </location>
</feature>
<organism evidence="2 3">
    <name type="scientific">Pleurodeles waltl</name>
    <name type="common">Iberian ribbed newt</name>
    <dbReference type="NCBI Taxonomy" id="8319"/>
    <lineage>
        <taxon>Eukaryota</taxon>
        <taxon>Metazoa</taxon>
        <taxon>Chordata</taxon>
        <taxon>Craniata</taxon>
        <taxon>Vertebrata</taxon>
        <taxon>Euteleostomi</taxon>
        <taxon>Amphibia</taxon>
        <taxon>Batrachia</taxon>
        <taxon>Caudata</taxon>
        <taxon>Salamandroidea</taxon>
        <taxon>Salamandridae</taxon>
        <taxon>Pleurodelinae</taxon>
        <taxon>Pleurodeles</taxon>
    </lineage>
</organism>
<dbReference type="Proteomes" id="UP001066276">
    <property type="component" value="Chromosome 8"/>
</dbReference>
<evidence type="ECO:0000313" key="2">
    <source>
        <dbReference type="EMBL" id="KAJ1118383.1"/>
    </source>
</evidence>
<evidence type="ECO:0000256" key="1">
    <source>
        <dbReference type="SAM" id="MobiDB-lite"/>
    </source>
</evidence>
<name>A0AAV7NVI0_PLEWA</name>
<proteinExistence type="predicted"/>
<dbReference type="EMBL" id="JANPWB010000012">
    <property type="protein sequence ID" value="KAJ1118383.1"/>
    <property type="molecule type" value="Genomic_DNA"/>
</dbReference>
<protein>
    <recommendedName>
        <fullName evidence="4">Integrase core domain containing protein</fullName>
    </recommendedName>
</protein>
<feature type="compositionally biased region" description="Basic and acidic residues" evidence="1">
    <location>
        <begin position="121"/>
        <end position="134"/>
    </location>
</feature>
<gene>
    <name evidence="2" type="ORF">NDU88_006574</name>
</gene>
<comment type="caution">
    <text evidence="2">The sequence shown here is derived from an EMBL/GenBank/DDBJ whole genome shotgun (WGS) entry which is preliminary data.</text>
</comment>
<reference evidence="2" key="1">
    <citation type="journal article" date="2022" name="bioRxiv">
        <title>Sequencing and chromosome-scale assembly of the giantPleurodeles waltlgenome.</title>
        <authorList>
            <person name="Brown T."/>
            <person name="Elewa A."/>
            <person name="Iarovenko S."/>
            <person name="Subramanian E."/>
            <person name="Araus A.J."/>
            <person name="Petzold A."/>
            <person name="Susuki M."/>
            <person name="Suzuki K.-i.T."/>
            <person name="Hayashi T."/>
            <person name="Toyoda A."/>
            <person name="Oliveira C."/>
            <person name="Osipova E."/>
            <person name="Leigh N.D."/>
            <person name="Simon A."/>
            <person name="Yun M.H."/>
        </authorList>
    </citation>
    <scope>NUCLEOTIDE SEQUENCE</scope>
    <source>
        <strain evidence="2">20211129_DDA</strain>
        <tissue evidence="2">Liver</tissue>
    </source>
</reference>
<evidence type="ECO:0000313" key="3">
    <source>
        <dbReference type="Proteomes" id="UP001066276"/>
    </source>
</evidence>
<dbReference type="AlphaFoldDB" id="A0AAV7NVI0"/>
<sequence length="208" mass="23062">MKVLPQDRLSVTKLGCTKIDKPRAAGTGAQEVVALGEQRNSPDTLLVATLAEHTQKFHDIMNAVLDIKTTLEPKIDALRVDMGHLREYHKKLKGRVEATENTVSDMRPSVVDAASHISDLQKEETQLRQRENQDVSRQQPRAVPSREQAAKERAHVVEEMEPRARSPPPPVMSGEQLDADVPDLDDEQMRAILGGGLLVTPQTAEDEL</sequence>